<keyword evidence="1" id="KW-0812">Transmembrane</keyword>
<keyword evidence="1" id="KW-1133">Transmembrane helix</keyword>
<dbReference type="AlphaFoldDB" id="A0A3M8BBF0"/>
<name>A0A3M8BBF0_9BACL</name>
<keyword evidence="3" id="KW-1185">Reference proteome</keyword>
<evidence type="ECO:0000313" key="3">
    <source>
        <dbReference type="Proteomes" id="UP000268829"/>
    </source>
</evidence>
<feature type="transmembrane region" description="Helical" evidence="1">
    <location>
        <begin position="44"/>
        <end position="64"/>
    </location>
</feature>
<comment type="caution">
    <text evidence="2">The sequence shown here is derived from an EMBL/GenBank/DDBJ whole genome shotgun (WGS) entry which is preliminary data.</text>
</comment>
<evidence type="ECO:0000256" key="1">
    <source>
        <dbReference type="SAM" id="Phobius"/>
    </source>
</evidence>
<gene>
    <name evidence="2" type="ORF">EDM57_02605</name>
</gene>
<accession>A0A3M8BBF0</accession>
<sequence length="70" mass="7949">MNKFLLGGVFSILIIIFAIASFYFRLNPPNTVGVIPPGNLTTETYLNFAIQLLTGISFFIFFVTSWKRKK</sequence>
<dbReference type="Proteomes" id="UP000268829">
    <property type="component" value="Unassembled WGS sequence"/>
</dbReference>
<reference evidence="2 3" key="1">
    <citation type="submission" date="2018-10" db="EMBL/GenBank/DDBJ databases">
        <title>Phylogenomics of Brevibacillus.</title>
        <authorList>
            <person name="Dunlap C."/>
        </authorList>
    </citation>
    <scope>NUCLEOTIDE SEQUENCE [LARGE SCALE GENOMIC DNA]</scope>
    <source>
        <strain evidence="2 3">DSM 100115</strain>
    </source>
</reference>
<evidence type="ECO:0000313" key="2">
    <source>
        <dbReference type="EMBL" id="RNB60784.1"/>
    </source>
</evidence>
<protein>
    <submittedName>
        <fullName evidence="2">Uncharacterized protein</fullName>
    </submittedName>
</protein>
<proteinExistence type="predicted"/>
<dbReference type="EMBL" id="RHHS01000009">
    <property type="protein sequence ID" value="RNB60784.1"/>
    <property type="molecule type" value="Genomic_DNA"/>
</dbReference>
<keyword evidence="1" id="KW-0472">Membrane</keyword>
<feature type="transmembrane region" description="Helical" evidence="1">
    <location>
        <begin position="5"/>
        <end position="24"/>
    </location>
</feature>
<organism evidence="2 3">
    <name type="scientific">Brevibacillus gelatini</name>
    <dbReference type="NCBI Taxonomy" id="1655277"/>
    <lineage>
        <taxon>Bacteria</taxon>
        <taxon>Bacillati</taxon>
        <taxon>Bacillota</taxon>
        <taxon>Bacilli</taxon>
        <taxon>Bacillales</taxon>
        <taxon>Paenibacillaceae</taxon>
        <taxon>Brevibacillus</taxon>
    </lineage>
</organism>